<organism evidence="2 3">
    <name type="scientific">Haemaphysalis longicornis</name>
    <name type="common">Bush tick</name>
    <dbReference type="NCBI Taxonomy" id="44386"/>
    <lineage>
        <taxon>Eukaryota</taxon>
        <taxon>Metazoa</taxon>
        <taxon>Ecdysozoa</taxon>
        <taxon>Arthropoda</taxon>
        <taxon>Chelicerata</taxon>
        <taxon>Arachnida</taxon>
        <taxon>Acari</taxon>
        <taxon>Parasitiformes</taxon>
        <taxon>Ixodida</taxon>
        <taxon>Ixodoidea</taxon>
        <taxon>Ixodidae</taxon>
        <taxon>Haemaphysalinae</taxon>
        <taxon>Haemaphysalis</taxon>
    </lineage>
</organism>
<sequence length="367" mass="41413">MVDVVSILAEHENKAPLGFDTVLSKRRRESSASVLVEIENRHKIDDLYQECLQYGNLQKVYLYTNNSHKCQVLLEFNSPDEALGLLNGCKHLSSDGFPVRSRLLRFVPKNGSRRDKKSATVNIETSANITPQAQATKLVQSDTIAEQMKHFYETEKLSDLETRLGFMVCKQVEEFISGLYPKGQVLPFGSLVNGFGRHHCDIDMVYCVPDATDKQQAINDRTLVQRILETLGDLLHYVVPGVSEVQRILRARVPIVKFQHHLVGRECDLTLSNMSGVDMSRLLHTCTRLAPSLCPLLFTVRSWATAQGVTSKVPGTWITNFQLTLLAIFHLQQHGLLPPLRDLQGRWLLHCCTPPCRLCCRGMCVFV</sequence>
<dbReference type="Gene3D" id="3.30.460.10">
    <property type="entry name" value="Beta Polymerase, domain 2"/>
    <property type="match status" value="1"/>
</dbReference>
<dbReference type="GO" id="GO:1990817">
    <property type="term" value="F:poly(A) RNA polymerase activity"/>
    <property type="evidence" value="ECO:0007669"/>
    <property type="project" value="TreeGrafter"/>
</dbReference>
<dbReference type="Pfam" id="PF22600">
    <property type="entry name" value="MTPAP-like_central"/>
    <property type="match status" value="1"/>
</dbReference>
<evidence type="ECO:0000313" key="3">
    <source>
        <dbReference type="Proteomes" id="UP000821853"/>
    </source>
</evidence>
<protein>
    <recommendedName>
        <fullName evidence="1">Poly(A) RNA polymerase mitochondrial-like central palm domain-containing protein</fullName>
    </recommendedName>
</protein>
<comment type="caution">
    <text evidence="2">The sequence shown here is derived from an EMBL/GenBank/DDBJ whole genome shotgun (WGS) entry which is preliminary data.</text>
</comment>
<dbReference type="PANTHER" id="PTHR12271:SF133">
    <property type="entry name" value="POLY(A) RNA POLYMERASE, MITOCHONDRIAL"/>
    <property type="match status" value="1"/>
</dbReference>
<dbReference type="SUPFAM" id="SSF54928">
    <property type="entry name" value="RNA-binding domain, RBD"/>
    <property type="match status" value="1"/>
</dbReference>
<dbReference type="InterPro" id="IPR035979">
    <property type="entry name" value="RBD_domain_sf"/>
</dbReference>
<dbReference type="CDD" id="cd05402">
    <property type="entry name" value="NT_PAP_TUTase"/>
    <property type="match status" value="1"/>
</dbReference>
<feature type="domain" description="Poly(A) RNA polymerase mitochondrial-like central palm" evidence="1">
    <location>
        <begin position="144"/>
        <end position="285"/>
    </location>
</feature>
<dbReference type="Proteomes" id="UP000821853">
    <property type="component" value="Chromosome 1"/>
</dbReference>
<accession>A0A9J6FCY6</accession>
<dbReference type="InterPro" id="IPR043519">
    <property type="entry name" value="NT_sf"/>
</dbReference>
<evidence type="ECO:0000259" key="1">
    <source>
        <dbReference type="Pfam" id="PF22600"/>
    </source>
</evidence>
<dbReference type="InterPro" id="IPR054708">
    <property type="entry name" value="MTPAP-like_central"/>
</dbReference>
<gene>
    <name evidence="2" type="ORF">HPB48_020218</name>
</gene>
<reference evidence="2 3" key="1">
    <citation type="journal article" date="2020" name="Cell">
        <title>Large-Scale Comparative Analyses of Tick Genomes Elucidate Their Genetic Diversity and Vector Capacities.</title>
        <authorList>
            <consortium name="Tick Genome and Microbiome Consortium (TIGMIC)"/>
            <person name="Jia N."/>
            <person name="Wang J."/>
            <person name="Shi W."/>
            <person name="Du L."/>
            <person name="Sun Y."/>
            <person name="Zhan W."/>
            <person name="Jiang J.F."/>
            <person name="Wang Q."/>
            <person name="Zhang B."/>
            <person name="Ji P."/>
            <person name="Bell-Sakyi L."/>
            <person name="Cui X.M."/>
            <person name="Yuan T.T."/>
            <person name="Jiang B.G."/>
            <person name="Yang W.F."/>
            <person name="Lam T.T."/>
            <person name="Chang Q.C."/>
            <person name="Ding S.J."/>
            <person name="Wang X.J."/>
            <person name="Zhu J.G."/>
            <person name="Ruan X.D."/>
            <person name="Zhao L."/>
            <person name="Wei J.T."/>
            <person name="Ye R.Z."/>
            <person name="Que T.C."/>
            <person name="Du C.H."/>
            <person name="Zhou Y.H."/>
            <person name="Cheng J.X."/>
            <person name="Dai P.F."/>
            <person name="Guo W.B."/>
            <person name="Han X.H."/>
            <person name="Huang E.J."/>
            <person name="Li L.F."/>
            <person name="Wei W."/>
            <person name="Gao Y.C."/>
            <person name="Liu J.Z."/>
            <person name="Shao H.Z."/>
            <person name="Wang X."/>
            <person name="Wang C.C."/>
            <person name="Yang T.C."/>
            <person name="Huo Q.B."/>
            <person name="Li W."/>
            <person name="Chen H.Y."/>
            <person name="Chen S.E."/>
            <person name="Zhou L.G."/>
            <person name="Ni X.B."/>
            <person name="Tian J.H."/>
            <person name="Sheng Y."/>
            <person name="Liu T."/>
            <person name="Pan Y.S."/>
            <person name="Xia L.Y."/>
            <person name="Li J."/>
            <person name="Zhao F."/>
            <person name="Cao W.C."/>
        </authorList>
    </citation>
    <scope>NUCLEOTIDE SEQUENCE [LARGE SCALE GENOMIC DNA]</scope>
    <source>
        <strain evidence="2">HaeL-2018</strain>
    </source>
</reference>
<evidence type="ECO:0000313" key="2">
    <source>
        <dbReference type="EMBL" id="KAH9360739.1"/>
    </source>
</evidence>
<name>A0A9J6FCY6_HAELO</name>
<dbReference type="GO" id="GO:0031123">
    <property type="term" value="P:RNA 3'-end processing"/>
    <property type="evidence" value="ECO:0007669"/>
    <property type="project" value="TreeGrafter"/>
</dbReference>
<dbReference type="GO" id="GO:0003676">
    <property type="term" value="F:nucleic acid binding"/>
    <property type="evidence" value="ECO:0007669"/>
    <property type="project" value="InterPro"/>
</dbReference>
<dbReference type="OrthoDB" id="434989at2759"/>
<proteinExistence type="predicted"/>
<dbReference type="SUPFAM" id="SSF81631">
    <property type="entry name" value="PAP/OAS1 substrate-binding domain"/>
    <property type="match status" value="1"/>
</dbReference>
<dbReference type="SUPFAM" id="SSF81301">
    <property type="entry name" value="Nucleotidyltransferase"/>
    <property type="match status" value="1"/>
</dbReference>
<dbReference type="VEuPathDB" id="VectorBase:HLOH_055029"/>
<dbReference type="PANTHER" id="PTHR12271">
    <property type="entry name" value="POLY A POLYMERASE CID PAP -RELATED"/>
    <property type="match status" value="1"/>
</dbReference>
<keyword evidence="3" id="KW-1185">Reference proteome</keyword>
<dbReference type="OMA" id="EVENRHR"/>
<dbReference type="AlphaFoldDB" id="A0A9J6FCY6"/>
<dbReference type="EMBL" id="JABSTR010000001">
    <property type="protein sequence ID" value="KAH9360739.1"/>
    <property type="molecule type" value="Genomic_DNA"/>
</dbReference>